<dbReference type="AlphaFoldDB" id="A0A8A7KAV5"/>
<dbReference type="Gene3D" id="2.40.50.100">
    <property type="match status" value="1"/>
</dbReference>
<feature type="domain" description="Multidrug resistance protein MdtA-like barrel-sandwich hybrid" evidence="7">
    <location>
        <begin position="53"/>
        <end position="349"/>
    </location>
</feature>
<dbReference type="InterPro" id="IPR050465">
    <property type="entry name" value="UPF0194_transport"/>
</dbReference>
<dbReference type="NCBIfam" id="TIGR01730">
    <property type="entry name" value="RND_mfp"/>
    <property type="match status" value="1"/>
</dbReference>
<dbReference type="InterPro" id="IPR058625">
    <property type="entry name" value="MdtA-like_BSH"/>
</dbReference>
<evidence type="ECO:0000256" key="5">
    <source>
        <dbReference type="SAM" id="SignalP"/>
    </source>
</evidence>
<dbReference type="KEGG" id="ifn:GM661_04100"/>
<evidence type="ECO:0000259" key="9">
    <source>
        <dbReference type="Pfam" id="PF25989"/>
    </source>
</evidence>
<feature type="coiled-coil region" evidence="4">
    <location>
        <begin position="261"/>
        <end position="321"/>
    </location>
</feature>
<dbReference type="Gene3D" id="1.10.287.470">
    <property type="entry name" value="Helix hairpin bin"/>
    <property type="match status" value="1"/>
</dbReference>
<comment type="subcellular location">
    <subcellularLocation>
        <location evidence="1">Cell envelope</location>
    </subcellularLocation>
</comment>
<sequence>MQKQLHTITLLVLMLVFTTVAVMAAASVEVTEVEQGNIKIIETVTGTVKADKNVNVPAEIGGVAKQVKVEIGDQVAKGEVLIVLNQEKLLVQQKQAEAALESARANYDQLKNGATQEELDRAEASYQQAKSTLENAKTNLKLVEELYNDKTSLEQQLTSAESQMANAEQQLASARQSLNQAQVNFNQAKKDYERMEYLFSESVVTEKDYDAAESQYKNAESALNTAKITVEQAEISYQAAKRSYQLTKDTYDNPTQLKQQLENARSQVKNAEAGLDSAKANLAEVKRGAREEQLRAALAQVRQAEANLEQVKLNLADTTITSPISGVISAVNIEEGELVSAGQSVVNVVNLNHVYVQLDVTASTVARLVKGEQVKVDVETMNDSLSGEISNISPAADPQTKNYLVKVKLANPALKIKAGMFADVALIKGSAQNAVIVPIEAVLDLDSAHPYLYLLKDNKAVKQKIEIGITNSDEVEVSSGVDVGDQVIIKGQNRIDSGVEVKVINR</sequence>
<dbReference type="Pfam" id="PF25954">
    <property type="entry name" value="Beta-barrel_RND_2"/>
    <property type="match status" value="1"/>
</dbReference>
<feature type="domain" description="CusB-like beta-barrel" evidence="8">
    <location>
        <begin position="354"/>
        <end position="427"/>
    </location>
</feature>
<dbReference type="Gene3D" id="2.40.30.170">
    <property type="match status" value="1"/>
</dbReference>
<evidence type="ECO:0000313" key="11">
    <source>
        <dbReference type="Proteomes" id="UP000665020"/>
    </source>
</evidence>
<feature type="chain" id="PRO_5039435404" evidence="5">
    <location>
        <begin position="25"/>
        <end position="506"/>
    </location>
</feature>
<keyword evidence="3 4" id="KW-0175">Coiled coil</keyword>
<dbReference type="InterPro" id="IPR058637">
    <property type="entry name" value="YknX-like_C"/>
</dbReference>
<dbReference type="PANTHER" id="PTHR32347">
    <property type="entry name" value="EFFLUX SYSTEM COMPONENT YKNX-RELATED"/>
    <property type="match status" value="1"/>
</dbReference>
<dbReference type="InterPro" id="IPR006143">
    <property type="entry name" value="RND_pump_MFP"/>
</dbReference>
<reference evidence="10" key="1">
    <citation type="submission" date="2019-12" db="EMBL/GenBank/DDBJ databases">
        <authorList>
            <person name="zhang j."/>
            <person name="sun C.M."/>
        </authorList>
    </citation>
    <scope>NUCLEOTIDE SEQUENCE</scope>
    <source>
        <strain evidence="10">NS-1</strain>
    </source>
</reference>
<proteinExistence type="inferred from homology"/>
<feature type="domain" description="Multidrug resistance protein MdtA-like alpha-helical hairpin" evidence="6">
    <location>
        <begin position="170"/>
        <end position="236"/>
    </location>
</feature>
<evidence type="ECO:0000256" key="4">
    <source>
        <dbReference type="SAM" id="Coils"/>
    </source>
</evidence>
<evidence type="ECO:0000313" key="10">
    <source>
        <dbReference type="EMBL" id="QTL97215.1"/>
    </source>
</evidence>
<gene>
    <name evidence="10" type="ORF">GM661_04100</name>
</gene>
<feature type="coiled-coil region" evidence="4">
    <location>
        <begin position="86"/>
        <end position="236"/>
    </location>
</feature>
<dbReference type="Pfam" id="PF25876">
    <property type="entry name" value="HH_MFP_RND"/>
    <property type="match status" value="1"/>
</dbReference>
<dbReference type="InterPro" id="IPR058792">
    <property type="entry name" value="Beta-barrel_RND_2"/>
</dbReference>
<name>A0A8A7KAV5_9FIRM</name>
<protein>
    <submittedName>
        <fullName evidence="10">Efflux RND transporter periplasmic adaptor subunit</fullName>
    </submittedName>
</protein>
<dbReference type="RefSeq" id="WP_230868861.1">
    <property type="nucleotide sequence ID" value="NZ_CP046640.1"/>
</dbReference>
<dbReference type="Gene3D" id="2.40.420.20">
    <property type="match status" value="1"/>
</dbReference>
<dbReference type="Proteomes" id="UP000665020">
    <property type="component" value="Chromosome"/>
</dbReference>
<evidence type="ECO:0000256" key="3">
    <source>
        <dbReference type="ARBA" id="ARBA00023054"/>
    </source>
</evidence>
<dbReference type="GO" id="GO:0016020">
    <property type="term" value="C:membrane"/>
    <property type="evidence" value="ECO:0007669"/>
    <property type="project" value="InterPro"/>
</dbReference>
<feature type="signal peptide" evidence="5">
    <location>
        <begin position="1"/>
        <end position="24"/>
    </location>
</feature>
<keyword evidence="5" id="KW-0732">Signal</keyword>
<dbReference type="FunFam" id="2.40.30.170:FF:000010">
    <property type="entry name" value="Efflux RND transporter periplasmic adaptor subunit"/>
    <property type="match status" value="1"/>
</dbReference>
<keyword evidence="11" id="KW-1185">Reference proteome</keyword>
<evidence type="ECO:0000256" key="2">
    <source>
        <dbReference type="ARBA" id="ARBA00009477"/>
    </source>
</evidence>
<dbReference type="GO" id="GO:0030313">
    <property type="term" value="C:cell envelope"/>
    <property type="evidence" value="ECO:0007669"/>
    <property type="project" value="UniProtKB-SubCell"/>
</dbReference>
<dbReference type="Pfam" id="PF25989">
    <property type="entry name" value="YknX_C"/>
    <property type="match status" value="1"/>
</dbReference>
<dbReference type="SUPFAM" id="SSF111369">
    <property type="entry name" value="HlyD-like secretion proteins"/>
    <property type="match status" value="3"/>
</dbReference>
<evidence type="ECO:0000259" key="8">
    <source>
        <dbReference type="Pfam" id="PF25954"/>
    </source>
</evidence>
<dbReference type="PANTHER" id="PTHR32347:SF23">
    <property type="entry name" value="BLL5650 PROTEIN"/>
    <property type="match status" value="1"/>
</dbReference>
<dbReference type="GO" id="GO:0022857">
    <property type="term" value="F:transmembrane transporter activity"/>
    <property type="evidence" value="ECO:0007669"/>
    <property type="project" value="InterPro"/>
</dbReference>
<dbReference type="Pfam" id="PF25917">
    <property type="entry name" value="BSH_RND"/>
    <property type="match status" value="1"/>
</dbReference>
<dbReference type="EMBL" id="CP046640">
    <property type="protein sequence ID" value="QTL97215.1"/>
    <property type="molecule type" value="Genomic_DNA"/>
</dbReference>
<dbReference type="InterPro" id="IPR058624">
    <property type="entry name" value="MdtA-like_HH"/>
</dbReference>
<organism evidence="10 11">
    <name type="scientific">Iocasia fonsfrigidae</name>
    <dbReference type="NCBI Taxonomy" id="2682810"/>
    <lineage>
        <taxon>Bacteria</taxon>
        <taxon>Bacillati</taxon>
        <taxon>Bacillota</taxon>
        <taxon>Clostridia</taxon>
        <taxon>Halanaerobiales</taxon>
        <taxon>Halanaerobiaceae</taxon>
        <taxon>Iocasia</taxon>
    </lineage>
</organism>
<feature type="domain" description="YknX-like C-terminal permuted SH3-like" evidence="9">
    <location>
        <begin position="436"/>
        <end position="503"/>
    </location>
</feature>
<evidence type="ECO:0000259" key="7">
    <source>
        <dbReference type="Pfam" id="PF25917"/>
    </source>
</evidence>
<comment type="similarity">
    <text evidence="2">Belongs to the membrane fusion protein (MFP) (TC 8.A.1) family.</text>
</comment>
<accession>A0A8A7KAV5</accession>
<evidence type="ECO:0000259" key="6">
    <source>
        <dbReference type="Pfam" id="PF25876"/>
    </source>
</evidence>
<evidence type="ECO:0000256" key="1">
    <source>
        <dbReference type="ARBA" id="ARBA00004196"/>
    </source>
</evidence>